<dbReference type="InterPro" id="IPR007391">
    <property type="entry name" value="Vancomycin_resist_VanW"/>
</dbReference>
<evidence type="ECO:0000259" key="2">
    <source>
        <dbReference type="Pfam" id="PF12229"/>
    </source>
</evidence>
<dbReference type="InterPro" id="IPR052913">
    <property type="entry name" value="Glycopeptide_resist_protein"/>
</dbReference>
<evidence type="ECO:0000313" key="3">
    <source>
        <dbReference type="EMBL" id="MFM1730773.1"/>
    </source>
</evidence>
<dbReference type="InterPro" id="IPR022029">
    <property type="entry name" value="YoaR-like_PG-bd"/>
</dbReference>
<proteinExistence type="predicted"/>
<feature type="domain" description="YoaR-like putative peptidoglycan binding" evidence="2">
    <location>
        <begin position="344"/>
        <end position="407"/>
    </location>
</feature>
<feature type="compositionally biased region" description="Basic and acidic residues" evidence="1">
    <location>
        <begin position="1"/>
        <end position="13"/>
    </location>
</feature>
<gene>
    <name evidence="3" type="ORF">ABEU19_004311</name>
</gene>
<feature type="compositionally biased region" description="Low complexity" evidence="1">
    <location>
        <begin position="29"/>
        <end position="54"/>
    </location>
</feature>
<organism evidence="3 4">
    <name type="scientific">Prescottella soli</name>
    <dbReference type="NCBI Taxonomy" id="1543852"/>
    <lineage>
        <taxon>Bacteria</taxon>
        <taxon>Bacillati</taxon>
        <taxon>Actinomycetota</taxon>
        <taxon>Actinomycetes</taxon>
        <taxon>Mycobacteriales</taxon>
        <taxon>Nocardiaceae</taxon>
        <taxon>Prescottella</taxon>
    </lineage>
</organism>
<feature type="compositionally biased region" description="Acidic residues" evidence="1">
    <location>
        <begin position="67"/>
        <end position="83"/>
    </location>
</feature>
<keyword evidence="4" id="KW-1185">Reference proteome</keyword>
<reference evidence="3 4" key="1">
    <citation type="submission" date="2023-11" db="EMBL/GenBank/DDBJ databases">
        <authorList>
            <person name="Val-Calvo J."/>
            <person name="Scortti M."/>
            <person name="Vazquez-Boland J."/>
        </authorList>
    </citation>
    <scope>NUCLEOTIDE SEQUENCE [LARGE SCALE GENOMIC DNA]</scope>
    <source>
        <strain evidence="3 4">DSM 46662</strain>
    </source>
</reference>
<dbReference type="PANTHER" id="PTHR35788:SF1">
    <property type="entry name" value="EXPORTED PROTEIN"/>
    <property type="match status" value="1"/>
</dbReference>
<accession>A0ABW9FZN2</accession>
<sequence length="672" mass="69154">MSDERDGAKDQENRMNGPEPDENPTEIMPVVPSDPAVPPVASVPSVPSGADAASEAPTEVFPTMPDPEQDSAPDPTPEPEPEAEQPPAPEQADAAPPRRWVKYAAVAGGVAAVGAIAYAVDWVVSADRVPRGVTVAGVDIGGQSSAAAEETLRAALGPRVDRPVPVRAGSTDSELVPAQAGVGVDWAATVDRAGEQPINPFTRLASLFADHEIGVVSTVDDAALTSAMGGVQQETDRAPREGNVLFEGARVVPVAPLPGQSLEVDAAKNTFVGEWAFGTTVDLPVDTVDVTVTQAGVDTAVRDVATPAVATDVVVTGKDGAVAMLPRDQVGKVLTFVPDGAGGLSPQYNAEAATAVLAPQLASTEIKPKDAQITLSGGSPQVVPSVMGDMVQWPKTLEPLPALLAAPGQRTTPAIYEPAQPALTTEGANALGIREVIGEFTTGGFEYASGVNIRLAASAINGAIVKPGETFSFDAQTGPRGSAQGYVDSGIINNGRPDKAVGGGISQLATTLYNATYFAGMEDVDHTEHSYYISRYPAAREATVFEGAIDLKFRNPSKTGVMIQTIGTSSNITVRIWGTKTVDVQSVTGNRTNQTSPDTITLPAGPHCVASGGAPGFTVSDTRIITDANSGGEVSRHTRTVKYDPVPIVKCVSNEPSSAPSNATSAPAGGGR</sequence>
<comment type="caution">
    <text evidence="3">The sequence shown here is derived from an EMBL/GenBank/DDBJ whole genome shotgun (WGS) entry which is preliminary data.</text>
</comment>
<dbReference type="Pfam" id="PF04294">
    <property type="entry name" value="VanW"/>
    <property type="match status" value="1"/>
</dbReference>
<evidence type="ECO:0000313" key="4">
    <source>
        <dbReference type="Proteomes" id="UP001629744"/>
    </source>
</evidence>
<name>A0ABW9FZN2_9NOCA</name>
<feature type="region of interest" description="Disordered" evidence="1">
    <location>
        <begin position="1"/>
        <end position="96"/>
    </location>
</feature>
<dbReference type="EMBL" id="JBDLNU010000005">
    <property type="protein sequence ID" value="MFM1730773.1"/>
    <property type="molecule type" value="Genomic_DNA"/>
</dbReference>
<dbReference type="Pfam" id="PF12229">
    <property type="entry name" value="PG_binding_4"/>
    <property type="match status" value="1"/>
</dbReference>
<dbReference type="PANTHER" id="PTHR35788">
    <property type="entry name" value="EXPORTED PROTEIN-RELATED"/>
    <property type="match status" value="1"/>
</dbReference>
<protein>
    <submittedName>
        <fullName evidence="3">VanW family protein</fullName>
    </submittedName>
</protein>
<evidence type="ECO:0000256" key="1">
    <source>
        <dbReference type="SAM" id="MobiDB-lite"/>
    </source>
</evidence>
<dbReference type="RefSeq" id="WP_348603773.1">
    <property type="nucleotide sequence ID" value="NZ_CP157276.1"/>
</dbReference>
<dbReference type="Proteomes" id="UP001629744">
    <property type="component" value="Unassembled WGS sequence"/>
</dbReference>